<dbReference type="PANTHER" id="PTHR43316">
    <property type="entry name" value="HYDROLASE, HALOACID DELAHOGENASE-RELATED"/>
    <property type="match status" value="1"/>
</dbReference>
<dbReference type="Proteomes" id="UP000541154">
    <property type="component" value="Unassembled WGS sequence"/>
</dbReference>
<keyword evidence="3" id="KW-1185">Reference proteome</keyword>
<dbReference type="SUPFAM" id="SSF56784">
    <property type="entry name" value="HAD-like"/>
    <property type="match status" value="1"/>
</dbReference>
<dbReference type="InterPro" id="IPR051540">
    <property type="entry name" value="S-2-haloacid_dehalogenase"/>
</dbReference>
<dbReference type="EMBL" id="SPNV01000376">
    <property type="protein sequence ID" value="KAF5855849.1"/>
    <property type="molecule type" value="Genomic_DNA"/>
</dbReference>
<dbReference type="NCBIfam" id="TIGR01493">
    <property type="entry name" value="HAD-SF-IA-v2"/>
    <property type="match status" value="1"/>
</dbReference>
<dbReference type="Gene3D" id="1.10.150.240">
    <property type="entry name" value="Putative phosphatase, domain 2"/>
    <property type="match status" value="1"/>
</dbReference>
<reference evidence="2 3" key="1">
    <citation type="submission" date="2019-04" db="EMBL/GenBank/DDBJ databases">
        <title>Aspergillus burnettii sp. nov., novel species from soil in southeast Queensland.</title>
        <authorList>
            <person name="Gilchrist C.L.M."/>
            <person name="Pitt J.I."/>
            <person name="Lange L."/>
            <person name="Lacey H.J."/>
            <person name="Vuong D."/>
            <person name="Midgley D.J."/>
            <person name="Greenfield P."/>
            <person name="Bradbury M."/>
            <person name="Lacey E."/>
            <person name="Busk P.K."/>
            <person name="Pilgaard B."/>
            <person name="Chooi Y.H."/>
            <person name="Piggott A.M."/>
        </authorList>
    </citation>
    <scope>NUCLEOTIDE SEQUENCE [LARGE SCALE GENOMIC DNA]</scope>
    <source>
        <strain evidence="2 3">FRR 5400</strain>
    </source>
</reference>
<dbReference type="PANTHER" id="PTHR43316:SF3">
    <property type="entry name" value="HALOACID DEHALOGENASE, TYPE II (AFU_ORTHOLOGUE AFUA_2G07750)-RELATED"/>
    <property type="match status" value="1"/>
</dbReference>
<dbReference type="GO" id="GO:0016791">
    <property type="term" value="F:phosphatase activity"/>
    <property type="evidence" value="ECO:0007669"/>
    <property type="project" value="UniProtKB-ARBA"/>
</dbReference>
<dbReference type="InterPro" id="IPR036412">
    <property type="entry name" value="HAD-like_sf"/>
</dbReference>
<dbReference type="NCBIfam" id="TIGR01509">
    <property type="entry name" value="HAD-SF-IA-v3"/>
    <property type="match status" value="1"/>
</dbReference>
<dbReference type="SFLD" id="SFLDG01129">
    <property type="entry name" value="C1.5:_HAD__Beta-PGM__Phosphata"/>
    <property type="match status" value="1"/>
</dbReference>
<dbReference type="InterPro" id="IPR041492">
    <property type="entry name" value="HAD_2"/>
</dbReference>
<evidence type="ECO:0000256" key="1">
    <source>
        <dbReference type="ARBA" id="ARBA00022801"/>
    </source>
</evidence>
<keyword evidence="1" id="KW-0378">Hydrolase</keyword>
<protein>
    <submittedName>
        <fullName evidence="2">Uncharacterized protein</fullName>
    </submittedName>
</protein>
<gene>
    <name evidence="2" type="ORF">ETB97_008313</name>
</gene>
<evidence type="ECO:0000313" key="3">
    <source>
        <dbReference type="Proteomes" id="UP000541154"/>
    </source>
</evidence>
<dbReference type="InterPro" id="IPR023198">
    <property type="entry name" value="PGP-like_dom2"/>
</dbReference>
<sequence>MGPRAIIFDLLTALLDSWSLWAEAANNNEASYRWRTRYLELTFGCGAYRPYEDLVYESARDVGLPESVPKALLANWDQLQPWPEVKEVLQQLKEKGYQLGVVSNCSIELGRRAAALCGIEFDAVVTAEEAGFYKPRPEAYAKIRSALGVEAKDALFVAGSNGDVVGAAKAGMDVVWHNRIGLPALPGSRPSLEGRSLHIVLEYLRRVESSSSGANRASSRL</sequence>
<dbReference type="InterPro" id="IPR006439">
    <property type="entry name" value="HAD-SF_hydro_IA"/>
</dbReference>
<dbReference type="Gene3D" id="3.40.50.1000">
    <property type="entry name" value="HAD superfamily/HAD-like"/>
    <property type="match status" value="1"/>
</dbReference>
<proteinExistence type="predicted"/>
<dbReference type="PRINTS" id="PR00413">
    <property type="entry name" value="HADHALOGNASE"/>
</dbReference>
<accession>A0A8H5ZV91</accession>
<comment type="caution">
    <text evidence="2">The sequence shown here is derived from an EMBL/GenBank/DDBJ whole genome shotgun (WGS) entry which is preliminary data.</text>
</comment>
<name>A0A5N6G920_PETAA</name>
<evidence type="ECO:0000313" key="2">
    <source>
        <dbReference type="EMBL" id="KAF5855849.1"/>
    </source>
</evidence>
<dbReference type="SFLD" id="SFLDS00003">
    <property type="entry name" value="Haloacid_Dehalogenase"/>
    <property type="match status" value="1"/>
</dbReference>
<organism evidence="2 3">
    <name type="scientific">Petromyces alliaceus</name>
    <name type="common">Aspergillus alliaceus</name>
    <dbReference type="NCBI Taxonomy" id="209559"/>
    <lineage>
        <taxon>Eukaryota</taxon>
        <taxon>Fungi</taxon>
        <taxon>Dikarya</taxon>
        <taxon>Ascomycota</taxon>
        <taxon>Pezizomycotina</taxon>
        <taxon>Eurotiomycetes</taxon>
        <taxon>Eurotiomycetidae</taxon>
        <taxon>Eurotiales</taxon>
        <taxon>Aspergillaceae</taxon>
        <taxon>Aspergillus</taxon>
        <taxon>Aspergillus subgen. Circumdati</taxon>
    </lineage>
</organism>
<dbReference type="OMA" id="RLTYGCG"/>
<accession>A0A5N6G920</accession>
<dbReference type="AlphaFoldDB" id="A0A5N6G920"/>
<dbReference type="InterPro" id="IPR023214">
    <property type="entry name" value="HAD_sf"/>
</dbReference>
<dbReference type="NCBIfam" id="TIGR01549">
    <property type="entry name" value="HAD-SF-IA-v1"/>
    <property type="match status" value="1"/>
</dbReference>
<dbReference type="Pfam" id="PF13419">
    <property type="entry name" value="HAD_2"/>
    <property type="match status" value="1"/>
</dbReference>